<keyword evidence="2" id="KW-0812">Transmembrane</keyword>
<sequence>MSVGSSVTGGSSMMGGSSSTGSSVTGGSSSAGGSSMTGGSSSTGGSSVTGGSAGDSSWSTYPPPASSGKGGSAYDLFNFIINILFLCHIINRKCRQLQWQQSLFF</sequence>
<organism evidence="3 4">
    <name type="scientific">Cytobacillus depressus</name>
    <dbReference type="NCBI Taxonomy" id="1602942"/>
    <lineage>
        <taxon>Bacteria</taxon>
        <taxon>Bacillati</taxon>
        <taxon>Bacillota</taxon>
        <taxon>Bacilli</taxon>
        <taxon>Bacillales</taxon>
        <taxon>Bacillaceae</taxon>
        <taxon>Cytobacillus</taxon>
    </lineage>
</organism>
<keyword evidence="2" id="KW-0472">Membrane</keyword>
<evidence type="ECO:0000313" key="3">
    <source>
        <dbReference type="EMBL" id="KAB2328930.1"/>
    </source>
</evidence>
<evidence type="ECO:0000256" key="2">
    <source>
        <dbReference type="SAM" id="Phobius"/>
    </source>
</evidence>
<gene>
    <name evidence="3" type="ORF">F7731_23540</name>
</gene>
<dbReference type="EMBL" id="WBOS01000022">
    <property type="protein sequence ID" value="KAB2328930.1"/>
    <property type="molecule type" value="Genomic_DNA"/>
</dbReference>
<keyword evidence="2" id="KW-1133">Transmembrane helix</keyword>
<accession>A0A6L3UY30</accession>
<proteinExistence type="predicted"/>
<feature type="region of interest" description="Disordered" evidence="1">
    <location>
        <begin position="1"/>
        <end position="69"/>
    </location>
</feature>
<dbReference type="AlphaFoldDB" id="A0A6L3UY30"/>
<feature type="transmembrane region" description="Helical" evidence="2">
    <location>
        <begin position="71"/>
        <end position="90"/>
    </location>
</feature>
<feature type="compositionally biased region" description="Low complexity" evidence="1">
    <location>
        <begin position="1"/>
        <end position="46"/>
    </location>
</feature>
<reference evidence="3 4" key="1">
    <citation type="journal article" date="2016" name="Antonie Van Leeuwenhoek">
        <title>Bacillus depressus sp. nov., isolated from soil of a sunflower field.</title>
        <authorList>
            <person name="Wei X."/>
            <person name="Xin D."/>
            <person name="Xin Y."/>
            <person name="Zhang H."/>
            <person name="Wang T."/>
            <person name="Zhang J."/>
        </authorList>
    </citation>
    <scope>NUCLEOTIDE SEQUENCE [LARGE SCALE GENOMIC DNA]</scope>
    <source>
        <strain evidence="3 4">BZ1</strain>
    </source>
</reference>
<comment type="caution">
    <text evidence="3">The sequence shown here is derived from an EMBL/GenBank/DDBJ whole genome shotgun (WGS) entry which is preliminary data.</text>
</comment>
<evidence type="ECO:0000256" key="1">
    <source>
        <dbReference type="SAM" id="MobiDB-lite"/>
    </source>
</evidence>
<keyword evidence="4" id="KW-1185">Reference proteome</keyword>
<evidence type="ECO:0000313" key="4">
    <source>
        <dbReference type="Proteomes" id="UP000481030"/>
    </source>
</evidence>
<protein>
    <submittedName>
        <fullName evidence="3">Uncharacterized protein</fullName>
    </submittedName>
</protein>
<dbReference type="Proteomes" id="UP000481030">
    <property type="component" value="Unassembled WGS sequence"/>
</dbReference>
<name>A0A6L3UY30_9BACI</name>